<comment type="similarity">
    <text evidence="1 8">Belongs to the peptidase S14 family.</text>
</comment>
<dbReference type="AlphaFoldDB" id="A0A2P2Q3Q1"/>
<dbReference type="InterPro" id="IPR029045">
    <property type="entry name" value="ClpP/crotonase-like_dom_sf"/>
</dbReference>
<evidence type="ECO:0000256" key="3">
    <source>
        <dbReference type="ARBA" id="ARBA00022801"/>
    </source>
</evidence>
<evidence type="ECO:0000256" key="1">
    <source>
        <dbReference type="ARBA" id="ARBA00007039"/>
    </source>
</evidence>
<proteinExistence type="inferred from homology"/>
<organism evidence="9">
    <name type="scientific">Rhizophora mucronata</name>
    <name type="common">Asiatic mangrove</name>
    <dbReference type="NCBI Taxonomy" id="61149"/>
    <lineage>
        <taxon>Eukaryota</taxon>
        <taxon>Viridiplantae</taxon>
        <taxon>Streptophyta</taxon>
        <taxon>Embryophyta</taxon>
        <taxon>Tracheophyta</taxon>
        <taxon>Spermatophyta</taxon>
        <taxon>Magnoliopsida</taxon>
        <taxon>eudicotyledons</taxon>
        <taxon>Gunneridae</taxon>
        <taxon>Pentapetalae</taxon>
        <taxon>rosids</taxon>
        <taxon>fabids</taxon>
        <taxon>Malpighiales</taxon>
        <taxon>Rhizophoraceae</taxon>
        <taxon>Rhizophora</taxon>
    </lineage>
</organism>
<feature type="active site" evidence="6">
    <location>
        <position position="209"/>
    </location>
</feature>
<dbReference type="EMBL" id="GGEC01081121">
    <property type="protein sequence ID" value="MBX61605.1"/>
    <property type="molecule type" value="Transcribed_RNA"/>
</dbReference>
<dbReference type="InterPro" id="IPR033135">
    <property type="entry name" value="ClpP_His_AS"/>
</dbReference>
<dbReference type="SUPFAM" id="SSF52096">
    <property type="entry name" value="ClpP/crotonase"/>
    <property type="match status" value="1"/>
</dbReference>
<evidence type="ECO:0000256" key="6">
    <source>
        <dbReference type="PROSITE-ProRule" id="PRU10086"/>
    </source>
</evidence>
<dbReference type="GO" id="GO:0006515">
    <property type="term" value="P:protein quality control for misfolded or incompletely synthesized proteins"/>
    <property type="evidence" value="ECO:0007669"/>
    <property type="project" value="TreeGrafter"/>
</dbReference>
<keyword evidence="2 7" id="KW-0645">Protease</keyword>
<evidence type="ECO:0000313" key="9">
    <source>
        <dbReference type="EMBL" id="MBX61605.1"/>
    </source>
</evidence>
<dbReference type="GO" id="GO:0009840">
    <property type="term" value="C:chloroplastic endopeptidase Clp complex"/>
    <property type="evidence" value="ECO:0007669"/>
    <property type="project" value="UniProtKB-ARBA"/>
</dbReference>
<dbReference type="GO" id="GO:0051117">
    <property type="term" value="F:ATPase binding"/>
    <property type="evidence" value="ECO:0007669"/>
    <property type="project" value="TreeGrafter"/>
</dbReference>
<evidence type="ECO:0000256" key="7">
    <source>
        <dbReference type="RuleBase" id="RU000549"/>
    </source>
</evidence>
<sequence>MSTSINGASEINSLLNPSLSRFPQTQPLPPPESLRFKTHTAMRGLVSRAKLFSSAAAAARNKFPLWPSPNSSSPVAFRGASGSFRTYSLIPMVIEHSSRGERAYDIFSRLLKERIVCINGPISDDTAHVVVAQLLFLESENPSKPIHMYLNSPGGQVTAGLAIYDTMQYVRSPINTICLGQAASMASLLLAAGAKGERKSLPNATIMIHQPSGGYSGQARDMTIHTKQIVRVWDSLNELYVKHTGQPLEMIQKNMDRDYFMTPTEAKEFGLIDEVINERPITLVTDAVADERKEKGLSEDKNVKS</sequence>
<dbReference type="InterPro" id="IPR001907">
    <property type="entry name" value="ClpP"/>
</dbReference>
<dbReference type="EC" id="3.4.21.92" evidence="7"/>
<dbReference type="PANTHER" id="PTHR10381">
    <property type="entry name" value="ATP-DEPENDENT CLP PROTEASE PROTEOLYTIC SUBUNIT"/>
    <property type="match status" value="1"/>
</dbReference>
<dbReference type="GO" id="GO:0009534">
    <property type="term" value="C:chloroplast thylakoid"/>
    <property type="evidence" value="ECO:0007669"/>
    <property type="project" value="UniProtKB-ARBA"/>
</dbReference>
<evidence type="ECO:0000256" key="4">
    <source>
        <dbReference type="ARBA" id="ARBA00022825"/>
    </source>
</evidence>
<dbReference type="PANTHER" id="PTHR10381:SF11">
    <property type="entry name" value="ATP-DEPENDENT CLP PROTEASE PROTEOLYTIC SUBUNIT, MITOCHONDRIAL"/>
    <property type="match status" value="1"/>
</dbReference>
<dbReference type="CDD" id="cd07017">
    <property type="entry name" value="S14_ClpP_2"/>
    <property type="match status" value="1"/>
</dbReference>
<keyword evidence="4 7" id="KW-0720">Serine protease</keyword>
<dbReference type="NCBIfam" id="NF009205">
    <property type="entry name" value="PRK12553.1"/>
    <property type="match status" value="1"/>
</dbReference>
<evidence type="ECO:0000256" key="2">
    <source>
        <dbReference type="ARBA" id="ARBA00022670"/>
    </source>
</evidence>
<dbReference type="NCBIfam" id="NF001368">
    <property type="entry name" value="PRK00277.1"/>
    <property type="match status" value="1"/>
</dbReference>
<dbReference type="Gene3D" id="3.90.226.10">
    <property type="entry name" value="2-enoyl-CoA Hydratase, Chain A, domain 1"/>
    <property type="match status" value="1"/>
</dbReference>
<dbReference type="PROSITE" id="PS00381">
    <property type="entry name" value="CLP_PROTEASE_SER"/>
    <property type="match status" value="1"/>
</dbReference>
<name>A0A2P2Q3Q1_RHIMU</name>
<dbReference type="PROSITE" id="PS00382">
    <property type="entry name" value="CLP_PROTEASE_HIS"/>
    <property type="match status" value="1"/>
</dbReference>
<feature type="active site" evidence="5">
    <location>
        <position position="184"/>
    </location>
</feature>
<dbReference type="GO" id="GO:0004176">
    <property type="term" value="F:ATP-dependent peptidase activity"/>
    <property type="evidence" value="ECO:0007669"/>
    <property type="project" value="InterPro"/>
</dbReference>
<dbReference type="InterPro" id="IPR018215">
    <property type="entry name" value="ClpP_Ser_AS"/>
</dbReference>
<dbReference type="FunFam" id="3.90.226.10:FF:000001">
    <property type="entry name" value="ATP-dependent Clp protease proteolytic subunit"/>
    <property type="match status" value="1"/>
</dbReference>
<accession>A0A2P2Q3Q1</accession>
<reference evidence="9" key="1">
    <citation type="submission" date="2018-02" db="EMBL/GenBank/DDBJ databases">
        <title>Rhizophora mucronata_Transcriptome.</title>
        <authorList>
            <person name="Meera S.P."/>
            <person name="Sreeshan A."/>
            <person name="Augustine A."/>
        </authorList>
    </citation>
    <scope>NUCLEOTIDE SEQUENCE</scope>
    <source>
        <tissue evidence="9">Leaf</tissue>
    </source>
</reference>
<protein>
    <recommendedName>
        <fullName evidence="8">ATP-dependent Clp protease proteolytic subunit</fullName>
        <ecNumber evidence="7">3.4.21.92</ecNumber>
    </recommendedName>
</protein>
<evidence type="ECO:0000256" key="8">
    <source>
        <dbReference type="RuleBase" id="RU003567"/>
    </source>
</evidence>
<evidence type="ECO:0000256" key="5">
    <source>
        <dbReference type="PROSITE-ProRule" id="PRU10085"/>
    </source>
</evidence>
<dbReference type="HAMAP" id="MF_00444">
    <property type="entry name" value="ClpP"/>
    <property type="match status" value="1"/>
</dbReference>
<dbReference type="PRINTS" id="PR00127">
    <property type="entry name" value="CLPPROTEASEP"/>
</dbReference>
<dbReference type="Pfam" id="PF00574">
    <property type="entry name" value="CLP_protease"/>
    <property type="match status" value="1"/>
</dbReference>
<dbReference type="InterPro" id="IPR023562">
    <property type="entry name" value="ClpP/TepA"/>
</dbReference>
<keyword evidence="3 7" id="KW-0378">Hydrolase</keyword>
<dbReference type="GO" id="GO:0004252">
    <property type="term" value="F:serine-type endopeptidase activity"/>
    <property type="evidence" value="ECO:0007669"/>
    <property type="project" value="UniProtKB-EC"/>
</dbReference>